<comment type="caution">
    <text evidence="2">The sequence shown here is derived from an EMBL/GenBank/DDBJ whole genome shotgun (WGS) entry which is preliminary data.</text>
</comment>
<name>A0A9D4QV74_DREPO</name>
<reference evidence="2" key="1">
    <citation type="journal article" date="2019" name="bioRxiv">
        <title>The Genome of the Zebra Mussel, Dreissena polymorpha: A Resource for Invasive Species Research.</title>
        <authorList>
            <person name="McCartney M.A."/>
            <person name="Auch B."/>
            <person name="Kono T."/>
            <person name="Mallez S."/>
            <person name="Zhang Y."/>
            <person name="Obille A."/>
            <person name="Becker A."/>
            <person name="Abrahante J.E."/>
            <person name="Garbe J."/>
            <person name="Badalamenti J.P."/>
            <person name="Herman A."/>
            <person name="Mangelson H."/>
            <person name="Liachko I."/>
            <person name="Sullivan S."/>
            <person name="Sone E.D."/>
            <person name="Koren S."/>
            <person name="Silverstein K.A.T."/>
            <person name="Beckman K.B."/>
            <person name="Gohl D.M."/>
        </authorList>
    </citation>
    <scope>NUCLEOTIDE SEQUENCE</scope>
    <source>
        <strain evidence="2">Duluth1</strain>
        <tissue evidence="2">Whole animal</tissue>
    </source>
</reference>
<protein>
    <submittedName>
        <fullName evidence="2">Uncharacterized protein</fullName>
    </submittedName>
</protein>
<gene>
    <name evidence="2" type="ORF">DPMN_087001</name>
</gene>
<keyword evidence="3" id="KW-1185">Reference proteome</keyword>
<reference evidence="2" key="2">
    <citation type="submission" date="2020-11" db="EMBL/GenBank/DDBJ databases">
        <authorList>
            <person name="McCartney M.A."/>
            <person name="Auch B."/>
            <person name="Kono T."/>
            <person name="Mallez S."/>
            <person name="Becker A."/>
            <person name="Gohl D.M."/>
            <person name="Silverstein K.A.T."/>
            <person name="Koren S."/>
            <person name="Bechman K.B."/>
            <person name="Herman A."/>
            <person name="Abrahante J.E."/>
            <person name="Garbe J."/>
        </authorList>
    </citation>
    <scope>NUCLEOTIDE SEQUENCE</scope>
    <source>
        <strain evidence="2">Duluth1</strain>
        <tissue evidence="2">Whole animal</tissue>
    </source>
</reference>
<dbReference type="Proteomes" id="UP000828390">
    <property type="component" value="Unassembled WGS sequence"/>
</dbReference>
<evidence type="ECO:0000256" key="1">
    <source>
        <dbReference type="SAM" id="MobiDB-lite"/>
    </source>
</evidence>
<feature type="compositionally biased region" description="Basic and acidic residues" evidence="1">
    <location>
        <begin position="161"/>
        <end position="182"/>
    </location>
</feature>
<sequence length="206" mass="23296">MLPTLLGSQRHQSSLIIYMNYRSPCDREVSGSIPTTGLGACDNYILMGERMSLNNQSIYQFFCNFFLKIHYLKSSPKVEPVPNALRDDLENALSWHLLNTVIVSISAEKATLENAKEGHEMLSIFNRIAWVRRGEQNRSLQYILQVCRDFQHQRDAEAASEVAQKDLDKSLECQTSTDDKATSRRRGTASQGSQESSDDTGTCHLF</sequence>
<organism evidence="2 3">
    <name type="scientific">Dreissena polymorpha</name>
    <name type="common">Zebra mussel</name>
    <name type="synonym">Mytilus polymorpha</name>
    <dbReference type="NCBI Taxonomy" id="45954"/>
    <lineage>
        <taxon>Eukaryota</taxon>
        <taxon>Metazoa</taxon>
        <taxon>Spiralia</taxon>
        <taxon>Lophotrochozoa</taxon>
        <taxon>Mollusca</taxon>
        <taxon>Bivalvia</taxon>
        <taxon>Autobranchia</taxon>
        <taxon>Heteroconchia</taxon>
        <taxon>Euheterodonta</taxon>
        <taxon>Imparidentia</taxon>
        <taxon>Neoheterodontei</taxon>
        <taxon>Myida</taxon>
        <taxon>Dreissenoidea</taxon>
        <taxon>Dreissenidae</taxon>
        <taxon>Dreissena</taxon>
    </lineage>
</organism>
<evidence type="ECO:0000313" key="3">
    <source>
        <dbReference type="Proteomes" id="UP000828390"/>
    </source>
</evidence>
<dbReference type="EMBL" id="JAIWYP010000003">
    <property type="protein sequence ID" value="KAH3844739.1"/>
    <property type="molecule type" value="Genomic_DNA"/>
</dbReference>
<proteinExistence type="predicted"/>
<evidence type="ECO:0000313" key="2">
    <source>
        <dbReference type="EMBL" id="KAH3844739.1"/>
    </source>
</evidence>
<dbReference type="AlphaFoldDB" id="A0A9D4QV74"/>
<feature type="region of interest" description="Disordered" evidence="1">
    <location>
        <begin position="161"/>
        <end position="206"/>
    </location>
</feature>
<accession>A0A9D4QV74</accession>